<dbReference type="SUPFAM" id="SSF57184">
    <property type="entry name" value="Growth factor receptor domain"/>
    <property type="match status" value="1"/>
</dbReference>
<dbReference type="PANTHER" id="PTHR21274">
    <property type="entry name" value="MECKELIN"/>
    <property type="match status" value="1"/>
</dbReference>
<evidence type="ECO:0000313" key="3">
    <source>
        <dbReference type="Proteomes" id="UP000694580"/>
    </source>
</evidence>
<dbReference type="Ensembl" id="ENSDCDT00010059360.1">
    <property type="protein sequence ID" value="ENSDCDP00010049002.1"/>
    <property type="gene ID" value="ENSDCDG00010029407.1"/>
</dbReference>
<dbReference type="InterPro" id="IPR019170">
    <property type="entry name" value="Meckelin"/>
</dbReference>
<reference evidence="2" key="2">
    <citation type="submission" date="2025-08" db="UniProtKB">
        <authorList>
            <consortium name="Ensembl"/>
        </authorList>
    </citation>
    <scope>IDENTIFICATION</scope>
</reference>
<dbReference type="Proteomes" id="UP000694580">
    <property type="component" value="Chromosome 5"/>
</dbReference>
<keyword evidence="1" id="KW-0732">Signal</keyword>
<keyword evidence="3" id="KW-1185">Reference proteome</keyword>
<feature type="chain" id="PRO_5044348588" description="Tyrosine-protein kinase ephrin type A/B receptor-like domain-containing protein" evidence="1">
    <location>
        <begin position="24"/>
        <end position="156"/>
    </location>
</feature>
<evidence type="ECO:0008006" key="4">
    <source>
        <dbReference type="Google" id="ProtNLM"/>
    </source>
</evidence>
<feature type="signal peptide" evidence="1">
    <location>
        <begin position="1"/>
        <end position="23"/>
    </location>
</feature>
<reference evidence="2" key="3">
    <citation type="submission" date="2025-09" db="UniProtKB">
        <authorList>
            <consortium name="Ensembl"/>
        </authorList>
    </citation>
    <scope>IDENTIFICATION</scope>
</reference>
<sequence>TARQSCVPAAALLILPLLRAALGQQFVVTAQTPSDCGGGSYFDASSLSCVTCGANQVPRLACECQTGHRLLFNSGGGVTCQPCPASSPAVTRDGYGCIRCPGPAGEDGRCQCPAGHDSFINSSLSCVCGGSSIQVQQHLTFHGIYQTPLSIAPYSQ</sequence>
<reference evidence="2 3" key="1">
    <citation type="submission" date="2020-06" db="EMBL/GenBank/DDBJ databases">
        <authorList>
            <consortium name="Wellcome Sanger Institute Data Sharing"/>
        </authorList>
    </citation>
    <scope>NUCLEOTIDE SEQUENCE [LARGE SCALE GENOMIC DNA]</scope>
</reference>
<accession>A0AAY4DU20</accession>
<dbReference type="PANTHER" id="PTHR21274:SF2">
    <property type="entry name" value="MECKELIN"/>
    <property type="match status" value="1"/>
</dbReference>
<dbReference type="GO" id="GO:0060271">
    <property type="term" value="P:cilium assembly"/>
    <property type="evidence" value="ECO:0007669"/>
    <property type="project" value="InterPro"/>
</dbReference>
<proteinExistence type="predicted"/>
<evidence type="ECO:0000313" key="2">
    <source>
        <dbReference type="Ensembl" id="ENSDCDP00010049002.1"/>
    </source>
</evidence>
<organism evidence="2 3">
    <name type="scientific">Denticeps clupeoides</name>
    <name type="common">denticle herring</name>
    <dbReference type="NCBI Taxonomy" id="299321"/>
    <lineage>
        <taxon>Eukaryota</taxon>
        <taxon>Metazoa</taxon>
        <taxon>Chordata</taxon>
        <taxon>Craniata</taxon>
        <taxon>Vertebrata</taxon>
        <taxon>Euteleostomi</taxon>
        <taxon>Actinopterygii</taxon>
        <taxon>Neopterygii</taxon>
        <taxon>Teleostei</taxon>
        <taxon>Clupei</taxon>
        <taxon>Clupeiformes</taxon>
        <taxon>Denticipitoidei</taxon>
        <taxon>Denticipitidae</taxon>
        <taxon>Denticeps</taxon>
    </lineage>
</organism>
<name>A0AAY4DU20_9TELE</name>
<evidence type="ECO:0000256" key="1">
    <source>
        <dbReference type="SAM" id="SignalP"/>
    </source>
</evidence>
<dbReference type="GO" id="GO:0036038">
    <property type="term" value="C:MKS complex"/>
    <property type="evidence" value="ECO:0007669"/>
    <property type="project" value="InterPro"/>
</dbReference>
<dbReference type="InterPro" id="IPR009030">
    <property type="entry name" value="Growth_fac_rcpt_cys_sf"/>
</dbReference>
<protein>
    <recommendedName>
        <fullName evidence="4">Tyrosine-protein kinase ephrin type A/B receptor-like domain-containing protein</fullName>
    </recommendedName>
</protein>
<dbReference type="AlphaFoldDB" id="A0AAY4DU20"/>